<name>A0A146GB05_TERSA</name>
<reference evidence="2" key="1">
    <citation type="journal article" date="2017" name="Genome Announc.">
        <title>Draft Genome Sequence of Terrimicrobium sacchariphilum NM-5T, a Facultative Anaerobic Soil Bacterium of the Class Spartobacteria.</title>
        <authorList>
            <person name="Qiu Y.L."/>
            <person name="Tourlousse D.M."/>
            <person name="Matsuura N."/>
            <person name="Ohashi A."/>
            <person name="Sekiguchi Y."/>
        </authorList>
    </citation>
    <scope>NUCLEOTIDE SEQUENCE [LARGE SCALE GENOMIC DNA]</scope>
    <source>
        <strain evidence="2">NM-5</strain>
    </source>
</reference>
<evidence type="ECO:0000313" key="1">
    <source>
        <dbReference type="EMBL" id="GAT34795.1"/>
    </source>
</evidence>
<evidence type="ECO:0000313" key="2">
    <source>
        <dbReference type="Proteomes" id="UP000076023"/>
    </source>
</evidence>
<dbReference type="InParanoid" id="A0A146GB05"/>
<proteinExistence type="predicted"/>
<dbReference type="Proteomes" id="UP000076023">
    <property type="component" value="Unassembled WGS sequence"/>
</dbReference>
<dbReference type="EMBL" id="BDCO01000002">
    <property type="protein sequence ID" value="GAT34795.1"/>
    <property type="molecule type" value="Genomic_DNA"/>
</dbReference>
<dbReference type="AlphaFoldDB" id="A0A146GB05"/>
<gene>
    <name evidence="1" type="ORF">TSACC_23229</name>
</gene>
<comment type="caution">
    <text evidence="1">The sequence shown here is derived from an EMBL/GenBank/DDBJ whole genome shotgun (WGS) entry which is preliminary data.</text>
</comment>
<accession>A0A146GB05</accession>
<protein>
    <submittedName>
        <fullName evidence="1">Uncharacterized protein</fullName>
    </submittedName>
</protein>
<keyword evidence="2" id="KW-1185">Reference proteome</keyword>
<sequence length="142" mass="15849">MRIFWYGLASVLVFIIGFGSGSYIRGQQVDSEVELAARRMVRAFAAEGVPPEQVVKRITEVGSGLEQGSQPGALAAMRAIDFIEQSKPRAAKEILSMVIVSYYNTHGPSEAPKYYVNGDGKEMLKRIQEFSEEHPDLKQRLR</sequence>
<organism evidence="1 2">
    <name type="scientific">Terrimicrobium sacchariphilum</name>
    <dbReference type="NCBI Taxonomy" id="690879"/>
    <lineage>
        <taxon>Bacteria</taxon>
        <taxon>Pseudomonadati</taxon>
        <taxon>Verrucomicrobiota</taxon>
        <taxon>Terrimicrobiia</taxon>
        <taxon>Terrimicrobiales</taxon>
        <taxon>Terrimicrobiaceae</taxon>
        <taxon>Terrimicrobium</taxon>
    </lineage>
</organism>
<dbReference type="STRING" id="690879.TSACC_23229"/>